<dbReference type="InterPro" id="IPR036396">
    <property type="entry name" value="Cyt_P450_sf"/>
</dbReference>
<dbReference type="GO" id="GO:0020037">
    <property type="term" value="F:heme binding"/>
    <property type="evidence" value="ECO:0007669"/>
    <property type="project" value="InterPro"/>
</dbReference>
<dbReference type="PROSITE" id="PS00086">
    <property type="entry name" value="CYTOCHROME_P450"/>
    <property type="match status" value="1"/>
</dbReference>
<evidence type="ECO:0000256" key="3">
    <source>
        <dbReference type="ARBA" id="ARBA00022723"/>
    </source>
</evidence>
<dbReference type="AlphaFoldDB" id="A0A0V7ZP45"/>
<protein>
    <submittedName>
        <fullName evidence="9">Cytochrome P450</fullName>
    </submittedName>
</protein>
<evidence type="ECO:0000256" key="7">
    <source>
        <dbReference type="PIRSR" id="PIRSR602403-1"/>
    </source>
</evidence>
<sequence length="492" mass="55500">MIVSTKKPKWTIPGPDALPLIGRTLNVINFGKDCIAYSNQLFKTYGNVVSLAASGGTNIYSPDTGCPGTVLAHGPDIIRQVTNQHHIYYKSPLSGTLYRQKDKSKRTQPLTNFGVGLFGVNEEAHLQQRKLMMPAFHKNKVESYRDDMVAMTQFEIDQLSINQVCEISQLMQRLTLRIATKTLFGEDINTVDSTAGEVLQEILNCQRSSSIKLFPFDIPGLIFHRYLDLLAEYETKIKKIIADKKAKGADDNDVLSMLIQARYEESGHSLSEDELIAHTGVIFLAGHETTANTLTWTMFFLSQHPQVTYDLVNELDSVLHGESPTIEQLEQLPLLDRVIKESMRVLTSVPWNGRVTSEATELGGYELPKGTEVLVSIYHTHHMPELYEDPEAFKPERWETINPSIYEYNPFSSGPRLCLGAAFAKIEIKIILAMLLQRFRWEYINSQKVDRAGVISIKPKYGLPMIVRPQDRNFNQGVGNVEGNIRESIKLP</sequence>
<dbReference type="PRINTS" id="PR00385">
    <property type="entry name" value="P450"/>
</dbReference>
<dbReference type="SUPFAM" id="SSF48264">
    <property type="entry name" value="Cytochrome P450"/>
    <property type="match status" value="1"/>
</dbReference>
<comment type="cofactor">
    <cofactor evidence="7">
        <name>heme</name>
        <dbReference type="ChEBI" id="CHEBI:30413"/>
    </cofactor>
</comment>
<comment type="similarity">
    <text evidence="1 8">Belongs to the cytochrome P450 family.</text>
</comment>
<gene>
    <name evidence="9" type="ORF">BC008_24765</name>
</gene>
<dbReference type="Gene3D" id="1.10.630.10">
    <property type="entry name" value="Cytochrome P450"/>
    <property type="match status" value="1"/>
</dbReference>
<dbReference type="InterPro" id="IPR001128">
    <property type="entry name" value="Cyt_P450"/>
</dbReference>
<keyword evidence="4 8" id="KW-0560">Oxidoreductase</keyword>
<dbReference type="CDD" id="cd11053">
    <property type="entry name" value="CYP110-like"/>
    <property type="match status" value="1"/>
</dbReference>
<keyword evidence="2 7" id="KW-0349">Heme</keyword>
<evidence type="ECO:0000256" key="1">
    <source>
        <dbReference type="ARBA" id="ARBA00010617"/>
    </source>
</evidence>
<dbReference type="GO" id="GO:0016705">
    <property type="term" value="F:oxidoreductase activity, acting on paired donors, with incorporation or reduction of molecular oxygen"/>
    <property type="evidence" value="ECO:0007669"/>
    <property type="project" value="InterPro"/>
</dbReference>
<evidence type="ECO:0000256" key="2">
    <source>
        <dbReference type="ARBA" id="ARBA00022617"/>
    </source>
</evidence>
<dbReference type="InterPro" id="IPR002403">
    <property type="entry name" value="Cyt_P450_E_grp-IV"/>
</dbReference>
<comment type="caution">
    <text evidence="9">The sequence shown here is derived from an EMBL/GenBank/DDBJ whole genome shotgun (WGS) entry which is preliminary data.</text>
</comment>
<proteinExistence type="inferred from homology"/>
<organism evidence="9 10">
    <name type="scientific">Mastigocoleus testarum BC008</name>
    <dbReference type="NCBI Taxonomy" id="371196"/>
    <lineage>
        <taxon>Bacteria</taxon>
        <taxon>Bacillati</taxon>
        <taxon>Cyanobacteriota</taxon>
        <taxon>Cyanophyceae</taxon>
        <taxon>Nostocales</taxon>
        <taxon>Hapalosiphonaceae</taxon>
        <taxon>Mastigocoleus</taxon>
    </lineage>
</organism>
<keyword evidence="5 7" id="KW-0408">Iron</keyword>
<dbReference type="InterPro" id="IPR017972">
    <property type="entry name" value="Cyt_P450_CS"/>
</dbReference>
<evidence type="ECO:0000313" key="10">
    <source>
        <dbReference type="Proteomes" id="UP000053372"/>
    </source>
</evidence>
<dbReference type="GO" id="GO:0005506">
    <property type="term" value="F:iron ion binding"/>
    <property type="evidence" value="ECO:0007669"/>
    <property type="project" value="InterPro"/>
</dbReference>
<evidence type="ECO:0000256" key="8">
    <source>
        <dbReference type="RuleBase" id="RU000461"/>
    </source>
</evidence>
<dbReference type="GO" id="GO:0004497">
    <property type="term" value="F:monooxygenase activity"/>
    <property type="evidence" value="ECO:0007669"/>
    <property type="project" value="UniProtKB-KW"/>
</dbReference>
<evidence type="ECO:0000256" key="4">
    <source>
        <dbReference type="ARBA" id="ARBA00023002"/>
    </source>
</evidence>
<feature type="binding site" description="axial binding residue" evidence="7">
    <location>
        <position position="418"/>
    </location>
    <ligand>
        <name>heme</name>
        <dbReference type="ChEBI" id="CHEBI:30413"/>
    </ligand>
    <ligandPart>
        <name>Fe</name>
        <dbReference type="ChEBI" id="CHEBI:18248"/>
    </ligandPart>
</feature>
<keyword evidence="3 7" id="KW-0479">Metal-binding</keyword>
<dbReference type="PANTHER" id="PTHR24291">
    <property type="entry name" value="CYTOCHROME P450 FAMILY 4"/>
    <property type="match status" value="1"/>
</dbReference>
<dbReference type="RefSeq" id="WP_027842933.1">
    <property type="nucleotide sequence ID" value="NZ_LMTZ01000099.1"/>
</dbReference>
<dbReference type="PANTHER" id="PTHR24291:SF50">
    <property type="entry name" value="BIFUNCTIONAL ALBAFLAVENONE MONOOXYGENASE_TERPENE SYNTHASE"/>
    <property type="match status" value="1"/>
</dbReference>
<name>A0A0V7ZP45_9CYAN</name>
<dbReference type="PRINTS" id="PR00465">
    <property type="entry name" value="EP450IV"/>
</dbReference>
<dbReference type="OrthoDB" id="446280at2"/>
<evidence type="ECO:0000313" key="9">
    <source>
        <dbReference type="EMBL" id="KST66186.1"/>
    </source>
</evidence>
<dbReference type="EMBL" id="LMTZ01000099">
    <property type="protein sequence ID" value="KST66186.1"/>
    <property type="molecule type" value="Genomic_DNA"/>
</dbReference>
<evidence type="ECO:0000256" key="5">
    <source>
        <dbReference type="ARBA" id="ARBA00023004"/>
    </source>
</evidence>
<reference evidence="9 10" key="1">
    <citation type="journal article" date="2015" name="Genome Announc.">
        <title>Draft Genome of the Euendolithic (true boring) Cyanobacterium Mastigocoleus testarum strain BC008.</title>
        <authorList>
            <person name="Guida B.S."/>
            <person name="Garcia-Pichel F."/>
        </authorList>
    </citation>
    <scope>NUCLEOTIDE SEQUENCE [LARGE SCALE GENOMIC DNA]</scope>
    <source>
        <strain evidence="9 10">BC008</strain>
    </source>
</reference>
<keyword evidence="6 8" id="KW-0503">Monooxygenase</keyword>
<dbReference type="Pfam" id="PF00067">
    <property type="entry name" value="p450"/>
    <property type="match status" value="1"/>
</dbReference>
<accession>A0A0V7ZP45</accession>
<keyword evidence="10" id="KW-1185">Reference proteome</keyword>
<dbReference type="Proteomes" id="UP000053372">
    <property type="component" value="Unassembled WGS sequence"/>
</dbReference>
<evidence type="ECO:0000256" key="6">
    <source>
        <dbReference type="ARBA" id="ARBA00023033"/>
    </source>
</evidence>
<dbReference type="InterPro" id="IPR050196">
    <property type="entry name" value="Cytochrome_P450_Monoox"/>
</dbReference>